<dbReference type="Proteomes" id="UP001152533">
    <property type="component" value="Unassembled WGS sequence"/>
</dbReference>
<dbReference type="EMBL" id="CAMGZC010000054">
    <property type="protein sequence ID" value="CAI0642402.1"/>
    <property type="molecule type" value="Genomic_DNA"/>
</dbReference>
<evidence type="ECO:0000313" key="2">
    <source>
        <dbReference type="Proteomes" id="UP001152533"/>
    </source>
</evidence>
<dbReference type="AlphaFoldDB" id="A0A9W4W4G7"/>
<sequence>MTRLPGVLGGFQHWTSAPQDDSFDYFIAPSKCFTLNDIAKLNDAQNDVSFALDITAKHEYTSREVGKDAPNKGQYTIWWLREGAGGRRESP</sequence>
<organism evidence="1 2">
    <name type="scientific">Colletotrichum noveboracense</name>
    <dbReference type="NCBI Taxonomy" id="2664923"/>
    <lineage>
        <taxon>Eukaryota</taxon>
        <taxon>Fungi</taxon>
        <taxon>Dikarya</taxon>
        <taxon>Ascomycota</taxon>
        <taxon>Pezizomycotina</taxon>
        <taxon>Sordariomycetes</taxon>
        <taxon>Hypocreomycetidae</taxon>
        <taxon>Glomerellales</taxon>
        <taxon>Glomerellaceae</taxon>
        <taxon>Colletotrichum</taxon>
        <taxon>Colletotrichum gloeosporioides species complex</taxon>
    </lineage>
</organism>
<name>A0A9W4W4G7_9PEZI</name>
<keyword evidence="2" id="KW-1185">Reference proteome</keyword>
<protein>
    <submittedName>
        <fullName evidence="1">Uncharacterized protein</fullName>
    </submittedName>
</protein>
<evidence type="ECO:0000313" key="1">
    <source>
        <dbReference type="EMBL" id="CAI0642402.1"/>
    </source>
</evidence>
<proteinExistence type="predicted"/>
<reference evidence="1" key="1">
    <citation type="submission" date="2022-08" db="EMBL/GenBank/DDBJ databases">
        <authorList>
            <person name="Giroux E."/>
            <person name="Giroux E."/>
        </authorList>
    </citation>
    <scope>NUCLEOTIDE SEQUENCE</scope>
    <source>
        <strain evidence="1">H1091258</strain>
    </source>
</reference>
<accession>A0A9W4W4G7</accession>
<comment type="caution">
    <text evidence="1">The sequence shown here is derived from an EMBL/GenBank/DDBJ whole genome shotgun (WGS) entry which is preliminary data.</text>
</comment>
<gene>
    <name evidence="1" type="ORF">CGXH109_LOCUS14436</name>
</gene>